<evidence type="ECO:0000256" key="2">
    <source>
        <dbReference type="SAM" id="SignalP"/>
    </source>
</evidence>
<sequence length="238" mass="26254">MAAMVAATAAALPLLADGAYADCYNYCFNDCISKDKSMRDYCSYACDKTCAPDGALWCPIAGLPINSQLACVRDSCHRRREDGNDMKACYGQCYDRCETKAGLPRPLRAGRGAVRPAALPDHPFHEKQDMVRPAALPDHPFHKKQDAVWPASLPDHPFHKRQDAVLPAALPDHPFHKKQQDAVWPAALPDHPFHKKQDAVRPAALPDHPFHKMHDAVRPSGETDPGHVISPAWGPIHP</sequence>
<protein>
    <submittedName>
        <fullName evidence="3">Uncharacterized protein</fullName>
    </submittedName>
</protein>
<dbReference type="InterPro" id="IPR038975">
    <property type="entry name" value="THNL"/>
</dbReference>
<dbReference type="OrthoDB" id="688747at2759"/>
<name>A0A811P5T2_9POAL</name>
<evidence type="ECO:0000313" key="4">
    <source>
        <dbReference type="Proteomes" id="UP000604825"/>
    </source>
</evidence>
<evidence type="ECO:0000256" key="1">
    <source>
        <dbReference type="SAM" id="MobiDB-lite"/>
    </source>
</evidence>
<dbReference type="AlphaFoldDB" id="A0A811P5T2"/>
<accession>A0A811P5T2</accession>
<organism evidence="3 4">
    <name type="scientific">Miscanthus lutarioriparius</name>
    <dbReference type="NCBI Taxonomy" id="422564"/>
    <lineage>
        <taxon>Eukaryota</taxon>
        <taxon>Viridiplantae</taxon>
        <taxon>Streptophyta</taxon>
        <taxon>Embryophyta</taxon>
        <taxon>Tracheophyta</taxon>
        <taxon>Spermatophyta</taxon>
        <taxon>Magnoliopsida</taxon>
        <taxon>Liliopsida</taxon>
        <taxon>Poales</taxon>
        <taxon>Poaceae</taxon>
        <taxon>PACMAD clade</taxon>
        <taxon>Panicoideae</taxon>
        <taxon>Andropogonodae</taxon>
        <taxon>Andropogoneae</taxon>
        <taxon>Saccharinae</taxon>
        <taxon>Miscanthus</taxon>
    </lineage>
</organism>
<dbReference type="Proteomes" id="UP000604825">
    <property type="component" value="Unassembled WGS sequence"/>
</dbReference>
<dbReference type="PANTHER" id="PTHR36312">
    <property type="entry name" value="THIONIN-LIKE PROTEIN 1"/>
    <property type="match status" value="1"/>
</dbReference>
<proteinExistence type="predicted"/>
<feature type="chain" id="PRO_5032644525" evidence="2">
    <location>
        <begin position="22"/>
        <end position="238"/>
    </location>
</feature>
<feature type="region of interest" description="Disordered" evidence="1">
    <location>
        <begin position="218"/>
        <end position="238"/>
    </location>
</feature>
<gene>
    <name evidence="3" type="ORF">NCGR_LOCUS25382</name>
</gene>
<keyword evidence="2" id="KW-0732">Signal</keyword>
<comment type="caution">
    <text evidence="3">The sequence shown here is derived from an EMBL/GenBank/DDBJ whole genome shotgun (WGS) entry which is preliminary data.</text>
</comment>
<reference evidence="3" key="1">
    <citation type="submission" date="2020-10" db="EMBL/GenBank/DDBJ databases">
        <authorList>
            <person name="Han B."/>
            <person name="Lu T."/>
            <person name="Zhao Q."/>
            <person name="Huang X."/>
            <person name="Zhao Y."/>
        </authorList>
    </citation>
    <scope>NUCLEOTIDE SEQUENCE</scope>
</reference>
<feature type="signal peptide" evidence="2">
    <location>
        <begin position="1"/>
        <end position="21"/>
    </location>
</feature>
<evidence type="ECO:0000313" key="3">
    <source>
        <dbReference type="EMBL" id="CAD6238021.1"/>
    </source>
</evidence>
<dbReference type="EMBL" id="CAJGYO010000006">
    <property type="protein sequence ID" value="CAD6238021.1"/>
    <property type="molecule type" value="Genomic_DNA"/>
</dbReference>
<keyword evidence="4" id="KW-1185">Reference proteome</keyword>
<dbReference type="PANTHER" id="PTHR36312:SF1">
    <property type="entry name" value="OS01G0594500 PROTEIN"/>
    <property type="match status" value="1"/>
</dbReference>